<keyword evidence="3" id="KW-1185">Reference proteome</keyword>
<dbReference type="AlphaFoldDB" id="A0AAV7PUK6"/>
<proteinExistence type="predicted"/>
<dbReference type="EMBL" id="JANPWB010000011">
    <property type="protein sequence ID" value="KAJ1130922.1"/>
    <property type="molecule type" value="Genomic_DNA"/>
</dbReference>
<reference evidence="2" key="1">
    <citation type="journal article" date="2022" name="bioRxiv">
        <title>Sequencing and chromosome-scale assembly of the giantPleurodeles waltlgenome.</title>
        <authorList>
            <person name="Brown T."/>
            <person name="Elewa A."/>
            <person name="Iarovenko S."/>
            <person name="Subramanian E."/>
            <person name="Araus A.J."/>
            <person name="Petzold A."/>
            <person name="Susuki M."/>
            <person name="Suzuki K.-i.T."/>
            <person name="Hayashi T."/>
            <person name="Toyoda A."/>
            <person name="Oliveira C."/>
            <person name="Osipova E."/>
            <person name="Leigh N.D."/>
            <person name="Simon A."/>
            <person name="Yun M.H."/>
        </authorList>
    </citation>
    <scope>NUCLEOTIDE SEQUENCE</scope>
    <source>
        <strain evidence="2">20211129_DDA</strain>
        <tissue evidence="2">Liver</tissue>
    </source>
</reference>
<evidence type="ECO:0000313" key="2">
    <source>
        <dbReference type="EMBL" id="KAJ1130922.1"/>
    </source>
</evidence>
<sequence>MTRAFLLVFPIKEHFQSYEMMNSFEDMQFTLKVKKMQLLLGIEEERQHILNETKEVMKKSRQQQASLRDCITLLEKKLMQTDVEILRVSVYTLCLMQKAVCTYKFSLHSPIKLLLAVNVVLTDWTSWKEYLDANPEEGEDKRKKGERIGPENDNGSTGSKKRPLQEDMRGVEPRGNHGRTPF</sequence>
<protein>
    <submittedName>
        <fullName evidence="2">Uncharacterized protein</fullName>
    </submittedName>
</protein>
<feature type="compositionally biased region" description="Basic and acidic residues" evidence="1">
    <location>
        <begin position="163"/>
        <end position="175"/>
    </location>
</feature>
<feature type="region of interest" description="Disordered" evidence="1">
    <location>
        <begin position="134"/>
        <end position="182"/>
    </location>
</feature>
<dbReference type="Proteomes" id="UP001066276">
    <property type="component" value="Chromosome 7"/>
</dbReference>
<evidence type="ECO:0000313" key="3">
    <source>
        <dbReference type="Proteomes" id="UP001066276"/>
    </source>
</evidence>
<comment type="caution">
    <text evidence="2">The sequence shown here is derived from an EMBL/GenBank/DDBJ whole genome shotgun (WGS) entry which is preliminary data.</text>
</comment>
<accession>A0AAV7PUK6</accession>
<organism evidence="2 3">
    <name type="scientific">Pleurodeles waltl</name>
    <name type="common">Iberian ribbed newt</name>
    <dbReference type="NCBI Taxonomy" id="8319"/>
    <lineage>
        <taxon>Eukaryota</taxon>
        <taxon>Metazoa</taxon>
        <taxon>Chordata</taxon>
        <taxon>Craniata</taxon>
        <taxon>Vertebrata</taxon>
        <taxon>Euteleostomi</taxon>
        <taxon>Amphibia</taxon>
        <taxon>Batrachia</taxon>
        <taxon>Caudata</taxon>
        <taxon>Salamandroidea</taxon>
        <taxon>Salamandridae</taxon>
        <taxon>Pleurodelinae</taxon>
        <taxon>Pleurodeles</taxon>
    </lineage>
</organism>
<evidence type="ECO:0000256" key="1">
    <source>
        <dbReference type="SAM" id="MobiDB-lite"/>
    </source>
</evidence>
<feature type="compositionally biased region" description="Basic and acidic residues" evidence="1">
    <location>
        <begin position="139"/>
        <end position="150"/>
    </location>
</feature>
<gene>
    <name evidence="2" type="ORF">NDU88_009266</name>
</gene>
<name>A0AAV7PUK6_PLEWA</name>